<gene>
    <name evidence="2" type="ORF">HMPREF3202_01373</name>
</gene>
<comment type="caution">
    <text evidence="2">The sequence shown here is derived from an EMBL/GenBank/DDBJ whole genome shotgun (WGS) entry which is preliminary data.</text>
</comment>
<dbReference type="PATRIC" id="fig|28125.4.peg.1356"/>
<dbReference type="AlphaFoldDB" id="A0A137SVM6"/>
<protein>
    <submittedName>
        <fullName evidence="2">Uncharacterized protein</fullName>
    </submittedName>
</protein>
<proteinExistence type="predicted"/>
<sequence length="42" mass="4626">MQNDGTLAEQTGIEHETKGKEVQPSKLASACFVRGNQKRLPQ</sequence>
<name>A0A137SVM6_9BACT</name>
<evidence type="ECO:0000256" key="1">
    <source>
        <dbReference type="SAM" id="MobiDB-lite"/>
    </source>
</evidence>
<accession>A0A137SVM6</accession>
<reference evidence="2 3" key="1">
    <citation type="submission" date="2016-02" db="EMBL/GenBank/DDBJ databases">
        <authorList>
            <person name="Wen L."/>
            <person name="He K."/>
            <person name="Yang H."/>
        </authorList>
    </citation>
    <scope>NUCLEOTIDE SEQUENCE [LARGE SCALE GENOMIC DNA]</scope>
    <source>
        <strain evidence="2 3">GED7880</strain>
    </source>
</reference>
<dbReference type="EMBL" id="LTAG01000070">
    <property type="protein sequence ID" value="KXO16495.1"/>
    <property type="molecule type" value="Genomic_DNA"/>
</dbReference>
<feature type="compositionally biased region" description="Basic and acidic residues" evidence="1">
    <location>
        <begin position="12"/>
        <end position="23"/>
    </location>
</feature>
<evidence type="ECO:0000313" key="3">
    <source>
        <dbReference type="Proteomes" id="UP000070093"/>
    </source>
</evidence>
<dbReference type="Proteomes" id="UP000070093">
    <property type="component" value="Unassembled WGS sequence"/>
</dbReference>
<organism evidence="2 3">
    <name type="scientific">Prevotella bivia</name>
    <dbReference type="NCBI Taxonomy" id="28125"/>
    <lineage>
        <taxon>Bacteria</taxon>
        <taxon>Pseudomonadati</taxon>
        <taxon>Bacteroidota</taxon>
        <taxon>Bacteroidia</taxon>
        <taxon>Bacteroidales</taxon>
        <taxon>Prevotellaceae</taxon>
        <taxon>Prevotella</taxon>
    </lineage>
</organism>
<feature type="region of interest" description="Disordered" evidence="1">
    <location>
        <begin position="1"/>
        <end position="42"/>
    </location>
</feature>
<evidence type="ECO:0000313" key="2">
    <source>
        <dbReference type="EMBL" id="KXO16495.1"/>
    </source>
</evidence>